<evidence type="ECO:0000256" key="8">
    <source>
        <dbReference type="ARBA" id="ARBA00023065"/>
    </source>
</evidence>
<dbReference type="GO" id="GO:0015087">
    <property type="term" value="F:cobalt ion transmembrane transporter activity"/>
    <property type="evidence" value="ECO:0007669"/>
    <property type="project" value="TreeGrafter"/>
</dbReference>
<dbReference type="AlphaFoldDB" id="A0A937D1L5"/>
<keyword evidence="15" id="KW-1185">Reference proteome</keyword>
<sequence>PWKPNSNPPSTPSPPRMPEAGSGMPAMLYTETKSALIAGVYGMNFENMPELDWHWGYPFGLGVIAVSAILPLIWFKRRGWF</sequence>
<comment type="catalytic activity">
    <reaction evidence="10">
        <text>Mg(2+)(in) = Mg(2+)(out)</text>
        <dbReference type="Rhea" id="RHEA:29827"/>
        <dbReference type="ChEBI" id="CHEBI:18420"/>
    </reaction>
</comment>
<feature type="non-terminal residue" evidence="14">
    <location>
        <position position="1"/>
    </location>
</feature>
<dbReference type="PANTHER" id="PTHR46494:SF1">
    <property type="entry name" value="CORA FAMILY METAL ION TRANSPORTER (EUROFUNG)"/>
    <property type="match status" value="1"/>
</dbReference>
<keyword evidence="9 13" id="KW-0472">Membrane</keyword>
<proteinExistence type="inferred from homology"/>
<keyword evidence="8" id="KW-0406">Ion transport</keyword>
<dbReference type="Gene3D" id="1.20.58.340">
    <property type="entry name" value="Magnesium transport protein CorA, transmembrane region"/>
    <property type="match status" value="1"/>
</dbReference>
<organism evidence="14 15">
    <name type="scientific">Microvirga aerilata</name>
    <dbReference type="NCBI Taxonomy" id="670292"/>
    <lineage>
        <taxon>Bacteria</taxon>
        <taxon>Pseudomonadati</taxon>
        <taxon>Pseudomonadota</taxon>
        <taxon>Alphaproteobacteria</taxon>
        <taxon>Hyphomicrobiales</taxon>
        <taxon>Methylobacteriaceae</taxon>
        <taxon>Microvirga</taxon>
    </lineage>
</organism>
<accession>A0A937D1L5</accession>
<keyword evidence="7 13" id="KW-1133">Transmembrane helix</keyword>
<dbReference type="GO" id="GO:0000287">
    <property type="term" value="F:magnesium ion binding"/>
    <property type="evidence" value="ECO:0007669"/>
    <property type="project" value="TreeGrafter"/>
</dbReference>
<evidence type="ECO:0000256" key="13">
    <source>
        <dbReference type="SAM" id="Phobius"/>
    </source>
</evidence>
<dbReference type="Pfam" id="PF01544">
    <property type="entry name" value="CorA"/>
    <property type="match status" value="1"/>
</dbReference>
<dbReference type="GO" id="GO:0050897">
    <property type="term" value="F:cobalt ion binding"/>
    <property type="evidence" value="ECO:0007669"/>
    <property type="project" value="TreeGrafter"/>
</dbReference>
<dbReference type="InterPro" id="IPR002523">
    <property type="entry name" value="MgTranspt_CorA/ZnTranspt_ZntB"/>
</dbReference>
<evidence type="ECO:0008006" key="16">
    <source>
        <dbReference type="Google" id="ProtNLM"/>
    </source>
</evidence>
<comment type="subcellular location">
    <subcellularLocation>
        <location evidence="1">Cell membrane</location>
        <topology evidence="1">Multi-pass membrane protein</topology>
    </subcellularLocation>
</comment>
<dbReference type="GO" id="GO:0015095">
    <property type="term" value="F:magnesium ion transmembrane transporter activity"/>
    <property type="evidence" value="ECO:0007669"/>
    <property type="project" value="TreeGrafter"/>
</dbReference>
<feature type="region of interest" description="Disordered" evidence="12">
    <location>
        <begin position="1"/>
        <end position="24"/>
    </location>
</feature>
<comment type="caution">
    <text evidence="14">The sequence shown here is derived from an EMBL/GenBank/DDBJ whole genome shotgun (WGS) entry which is preliminary data.</text>
</comment>
<evidence type="ECO:0000256" key="6">
    <source>
        <dbReference type="ARBA" id="ARBA00022842"/>
    </source>
</evidence>
<gene>
    <name evidence="14" type="ORF">JKG68_24820</name>
</gene>
<dbReference type="GO" id="GO:0005886">
    <property type="term" value="C:plasma membrane"/>
    <property type="evidence" value="ECO:0007669"/>
    <property type="project" value="UniProtKB-SubCell"/>
</dbReference>
<evidence type="ECO:0000256" key="12">
    <source>
        <dbReference type="SAM" id="MobiDB-lite"/>
    </source>
</evidence>
<feature type="transmembrane region" description="Helical" evidence="13">
    <location>
        <begin position="55"/>
        <end position="75"/>
    </location>
</feature>
<evidence type="ECO:0000256" key="11">
    <source>
        <dbReference type="ARBA" id="ARBA00045497"/>
    </source>
</evidence>
<dbReference type="PANTHER" id="PTHR46494">
    <property type="entry name" value="CORA FAMILY METAL ION TRANSPORTER (EUROFUNG)"/>
    <property type="match status" value="1"/>
</dbReference>
<feature type="compositionally biased region" description="Pro residues" evidence="12">
    <location>
        <begin position="1"/>
        <end position="17"/>
    </location>
</feature>
<dbReference type="EMBL" id="JAEQMY010000066">
    <property type="protein sequence ID" value="MBL0407161.1"/>
    <property type="molecule type" value="Genomic_DNA"/>
</dbReference>
<comment type="function">
    <text evidence="11">Mediates influx of magnesium ions. Alternates between open and closed states. Activated by low cytoplasmic Mg(2+) levels. Inactive when cytoplasmic Mg(2+) levels are high.</text>
</comment>
<dbReference type="Proteomes" id="UP000605848">
    <property type="component" value="Unassembled WGS sequence"/>
</dbReference>
<evidence type="ECO:0000256" key="4">
    <source>
        <dbReference type="ARBA" id="ARBA00022475"/>
    </source>
</evidence>
<evidence type="ECO:0000313" key="14">
    <source>
        <dbReference type="EMBL" id="MBL0407161.1"/>
    </source>
</evidence>
<reference evidence="14" key="1">
    <citation type="submission" date="2021-01" db="EMBL/GenBank/DDBJ databases">
        <title>Microvirga sp.</title>
        <authorList>
            <person name="Kim M.K."/>
        </authorList>
    </citation>
    <scope>NUCLEOTIDE SEQUENCE</scope>
    <source>
        <strain evidence="14">5420S-16</strain>
    </source>
</reference>
<evidence type="ECO:0000256" key="2">
    <source>
        <dbReference type="ARBA" id="ARBA00009765"/>
    </source>
</evidence>
<keyword evidence="4" id="KW-1003">Cell membrane</keyword>
<evidence type="ECO:0000256" key="9">
    <source>
        <dbReference type="ARBA" id="ARBA00023136"/>
    </source>
</evidence>
<keyword evidence="6" id="KW-0460">Magnesium</keyword>
<evidence type="ECO:0000256" key="1">
    <source>
        <dbReference type="ARBA" id="ARBA00004651"/>
    </source>
</evidence>
<evidence type="ECO:0000256" key="5">
    <source>
        <dbReference type="ARBA" id="ARBA00022692"/>
    </source>
</evidence>
<keyword evidence="5 13" id="KW-0812">Transmembrane</keyword>
<name>A0A937D1L5_9HYPH</name>
<evidence type="ECO:0000256" key="3">
    <source>
        <dbReference type="ARBA" id="ARBA00022448"/>
    </source>
</evidence>
<evidence type="ECO:0000313" key="15">
    <source>
        <dbReference type="Proteomes" id="UP000605848"/>
    </source>
</evidence>
<keyword evidence="3" id="KW-0813">Transport</keyword>
<comment type="similarity">
    <text evidence="2">Belongs to the CorA metal ion transporter (MIT) (TC 1.A.35) family.</text>
</comment>
<dbReference type="SUPFAM" id="SSF144083">
    <property type="entry name" value="Magnesium transport protein CorA, transmembrane region"/>
    <property type="match status" value="1"/>
</dbReference>
<dbReference type="FunFam" id="1.20.58.340:FF:000004">
    <property type="entry name" value="Magnesium transport protein CorA"/>
    <property type="match status" value="1"/>
</dbReference>
<dbReference type="InterPro" id="IPR045863">
    <property type="entry name" value="CorA_TM1_TM2"/>
</dbReference>
<evidence type="ECO:0000256" key="7">
    <source>
        <dbReference type="ARBA" id="ARBA00022989"/>
    </source>
</evidence>
<evidence type="ECO:0000256" key="10">
    <source>
        <dbReference type="ARBA" id="ARBA00034269"/>
    </source>
</evidence>
<protein>
    <recommendedName>
        <fullName evidence="16">Magnesium transporter CorA</fullName>
    </recommendedName>
</protein>